<accession>A0A1M3TDV9</accession>
<feature type="transmembrane region" description="Helical" evidence="1">
    <location>
        <begin position="77"/>
        <end position="98"/>
    </location>
</feature>
<dbReference type="Proteomes" id="UP000184063">
    <property type="component" value="Unassembled WGS sequence"/>
</dbReference>
<keyword evidence="1" id="KW-0812">Transmembrane</keyword>
<keyword evidence="1" id="KW-1133">Transmembrane helix</keyword>
<dbReference type="AlphaFoldDB" id="A0A1M3TDV9"/>
<sequence length="182" mass="20906">MGFERPAMNHVSLNRMLAAELHKRQQKLEFLDSLQSLRVYSHLPILDIIQKISQLRVISTATIVNPWSTKLYLKIDYYGAILAIFVFLCLRTIYRLILHPLRGIPGPKLAAATSLYEFDYDVVNGGIYIWEVERMHGHYGKTDAQRELAFIILTRGKGAHSASQPWGITYQGSLFLRRDLCK</sequence>
<keyword evidence="1" id="KW-0472">Membrane</keyword>
<organism evidence="2 3">
    <name type="scientific">Aspergillus luchuensis (strain CBS 106.47)</name>
    <dbReference type="NCBI Taxonomy" id="1137211"/>
    <lineage>
        <taxon>Eukaryota</taxon>
        <taxon>Fungi</taxon>
        <taxon>Dikarya</taxon>
        <taxon>Ascomycota</taxon>
        <taxon>Pezizomycotina</taxon>
        <taxon>Eurotiomycetes</taxon>
        <taxon>Eurotiomycetidae</taxon>
        <taxon>Eurotiales</taxon>
        <taxon>Aspergillaceae</taxon>
        <taxon>Aspergillus</taxon>
        <taxon>Aspergillus subgen. Circumdati</taxon>
    </lineage>
</organism>
<name>A0A1M3TDV9_ASPLC</name>
<dbReference type="VEuPathDB" id="FungiDB:ASPFODRAFT_72002"/>
<reference evidence="3" key="1">
    <citation type="journal article" date="2017" name="Genome Biol.">
        <title>Comparative genomics reveals high biological diversity and specific adaptations in the industrially and medically important fungal genus Aspergillus.</title>
        <authorList>
            <person name="de Vries R.P."/>
            <person name="Riley R."/>
            <person name="Wiebenga A."/>
            <person name="Aguilar-Osorio G."/>
            <person name="Amillis S."/>
            <person name="Uchima C.A."/>
            <person name="Anderluh G."/>
            <person name="Asadollahi M."/>
            <person name="Askin M."/>
            <person name="Barry K."/>
            <person name="Battaglia E."/>
            <person name="Bayram O."/>
            <person name="Benocci T."/>
            <person name="Braus-Stromeyer S.A."/>
            <person name="Caldana C."/>
            <person name="Canovas D."/>
            <person name="Cerqueira G.C."/>
            <person name="Chen F."/>
            <person name="Chen W."/>
            <person name="Choi C."/>
            <person name="Clum A."/>
            <person name="Dos Santos R.A."/>
            <person name="Damasio A.R."/>
            <person name="Diallinas G."/>
            <person name="Emri T."/>
            <person name="Fekete E."/>
            <person name="Flipphi M."/>
            <person name="Freyberg S."/>
            <person name="Gallo A."/>
            <person name="Gournas C."/>
            <person name="Habgood R."/>
            <person name="Hainaut M."/>
            <person name="Harispe M.L."/>
            <person name="Henrissat B."/>
            <person name="Hilden K.S."/>
            <person name="Hope R."/>
            <person name="Hossain A."/>
            <person name="Karabika E."/>
            <person name="Karaffa L."/>
            <person name="Karanyi Z."/>
            <person name="Krasevec N."/>
            <person name="Kuo A."/>
            <person name="Kusch H."/>
            <person name="LaButti K."/>
            <person name="Lagendijk E.L."/>
            <person name="Lapidus A."/>
            <person name="Levasseur A."/>
            <person name="Lindquist E."/>
            <person name="Lipzen A."/>
            <person name="Logrieco A.F."/>
            <person name="MacCabe A."/>
            <person name="Maekelae M.R."/>
            <person name="Malavazi I."/>
            <person name="Melin P."/>
            <person name="Meyer V."/>
            <person name="Mielnichuk N."/>
            <person name="Miskei M."/>
            <person name="Molnar A.P."/>
            <person name="Mule G."/>
            <person name="Ngan C.Y."/>
            <person name="Orejas M."/>
            <person name="Orosz E."/>
            <person name="Ouedraogo J.P."/>
            <person name="Overkamp K.M."/>
            <person name="Park H.-S."/>
            <person name="Perrone G."/>
            <person name="Piumi F."/>
            <person name="Punt P.J."/>
            <person name="Ram A.F."/>
            <person name="Ramon A."/>
            <person name="Rauscher S."/>
            <person name="Record E."/>
            <person name="Riano-Pachon D.M."/>
            <person name="Robert V."/>
            <person name="Roehrig J."/>
            <person name="Ruller R."/>
            <person name="Salamov A."/>
            <person name="Salih N.S."/>
            <person name="Samson R.A."/>
            <person name="Sandor E."/>
            <person name="Sanguinetti M."/>
            <person name="Schuetze T."/>
            <person name="Sepcic K."/>
            <person name="Shelest E."/>
            <person name="Sherlock G."/>
            <person name="Sophianopoulou V."/>
            <person name="Squina F.M."/>
            <person name="Sun H."/>
            <person name="Susca A."/>
            <person name="Todd R.B."/>
            <person name="Tsang A."/>
            <person name="Unkles S.E."/>
            <person name="van de Wiele N."/>
            <person name="van Rossen-Uffink D."/>
            <person name="Oliveira J.V."/>
            <person name="Vesth T.C."/>
            <person name="Visser J."/>
            <person name="Yu J.-H."/>
            <person name="Zhou M."/>
            <person name="Andersen M.R."/>
            <person name="Archer D.B."/>
            <person name="Baker S.E."/>
            <person name="Benoit I."/>
            <person name="Brakhage A.A."/>
            <person name="Braus G.H."/>
            <person name="Fischer R."/>
            <person name="Frisvad J.C."/>
            <person name="Goldman G.H."/>
            <person name="Houbraken J."/>
            <person name="Oakley B."/>
            <person name="Pocsi I."/>
            <person name="Scazzocchio C."/>
            <person name="Seiboth B."/>
            <person name="vanKuyk P.A."/>
            <person name="Wortman J."/>
            <person name="Dyer P.S."/>
            <person name="Grigoriev I.V."/>
        </authorList>
    </citation>
    <scope>NUCLEOTIDE SEQUENCE [LARGE SCALE GENOMIC DNA]</scope>
    <source>
        <strain evidence="3">CBS 106.47</strain>
    </source>
</reference>
<evidence type="ECO:0000313" key="3">
    <source>
        <dbReference type="Proteomes" id="UP000184063"/>
    </source>
</evidence>
<dbReference type="EMBL" id="KV878243">
    <property type="protein sequence ID" value="OJZ84935.1"/>
    <property type="molecule type" value="Genomic_DNA"/>
</dbReference>
<evidence type="ECO:0000256" key="1">
    <source>
        <dbReference type="SAM" id="Phobius"/>
    </source>
</evidence>
<gene>
    <name evidence="2" type="ORF">ASPFODRAFT_72002</name>
</gene>
<proteinExistence type="predicted"/>
<evidence type="ECO:0000313" key="2">
    <source>
        <dbReference type="EMBL" id="OJZ84935.1"/>
    </source>
</evidence>
<protein>
    <submittedName>
        <fullName evidence="2">Uncharacterized protein</fullName>
    </submittedName>
</protein>